<feature type="chain" id="PRO_5045353583" evidence="1">
    <location>
        <begin position="20"/>
        <end position="69"/>
    </location>
</feature>
<dbReference type="RefSeq" id="XP_070912373.1">
    <property type="nucleotide sequence ID" value="XM_071056272.1"/>
</dbReference>
<dbReference type="EMBL" id="BAAFSV010000001">
    <property type="protein sequence ID" value="GAB1310640.1"/>
    <property type="molecule type" value="Genomic_DNA"/>
</dbReference>
<proteinExistence type="predicted"/>
<dbReference type="Proteomes" id="UP001628179">
    <property type="component" value="Unassembled WGS sequence"/>
</dbReference>
<organism evidence="2 3">
    <name type="scientific">Madurella fahalii</name>
    <dbReference type="NCBI Taxonomy" id="1157608"/>
    <lineage>
        <taxon>Eukaryota</taxon>
        <taxon>Fungi</taxon>
        <taxon>Dikarya</taxon>
        <taxon>Ascomycota</taxon>
        <taxon>Pezizomycotina</taxon>
        <taxon>Sordariomycetes</taxon>
        <taxon>Sordariomycetidae</taxon>
        <taxon>Sordariales</taxon>
        <taxon>Sordariales incertae sedis</taxon>
        <taxon>Madurella</taxon>
    </lineage>
</organism>
<protein>
    <submittedName>
        <fullName evidence="2">Uncharacterized protein</fullName>
    </submittedName>
</protein>
<keyword evidence="1" id="KW-0732">Signal</keyword>
<evidence type="ECO:0000313" key="2">
    <source>
        <dbReference type="EMBL" id="GAB1310640.1"/>
    </source>
</evidence>
<keyword evidence="3" id="KW-1185">Reference proteome</keyword>
<name>A0ABQ0FYQ1_9PEZI</name>
<gene>
    <name evidence="2" type="ORF">MFIFM68171_00850</name>
</gene>
<accession>A0ABQ0FYQ1</accession>
<sequence length="69" mass="7199">MKSYITVAVLALAGQTALALPSNVARATPNCGALTDFCIRTRGCTCDFVPQISCPNPPDFTCNLACTCS</sequence>
<reference evidence="2 3" key="1">
    <citation type="submission" date="2024-09" db="EMBL/GenBank/DDBJ databases">
        <title>Itraconazole resistance in Madurella fahalii resulting from another homologue of gene encoding cytochrome P450 14-alpha sterol demethylase (CYP51).</title>
        <authorList>
            <person name="Yoshioka I."/>
            <person name="Fahal A.H."/>
            <person name="Kaneko S."/>
            <person name="Yaguchi T."/>
        </authorList>
    </citation>
    <scope>NUCLEOTIDE SEQUENCE [LARGE SCALE GENOMIC DNA]</scope>
    <source>
        <strain evidence="2 3">IFM 68171</strain>
    </source>
</reference>
<feature type="signal peptide" evidence="1">
    <location>
        <begin position="1"/>
        <end position="19"/>
    </location>
</feature>
<evidence type="ECO:0000313" key="3">
    <source>
        <dbReference type="Proteomes" id="UP001628179"/>
    </source>
</evidence>
<comment type="caution">
    <text evidence="2">The sequence shown here is derived from an EMBL/GenBank/DDBJ whole genome shotgun (WGS) entry which is preliminary data.</text>
</comment>
<evidence type="ECO:0000256" key="1">
    <source>
        <dbReference type="SAM" id="SignalP"/>
    </source>
</evidence>
<dbReference type="GeneID" id="98171595"/>